<dbReference type="PANTHER" id="PTHR42064:SF1">
    <property type="entry name" value="YALI0F28677P"/>
    <property type="match status" value="1"/>
</dbReference>
<feature type="region of interest" description="Disordered" evidence="1">
    <location>
        <begin position="505"/>
        <end position="530"/>
    </location>
</feature>
<feature type="compositionally biased region" description="Basic and acidic residues" evidence="1">
    <location>
        <begin position="830"/>
        <end position="846"/>
    </location>
</feature>
<gene>
    <name evidence="2" type="ORF">GNLVRS02_ARAD1D47564g</name>
</gene>
<organism evidence="2">
    <name type="scientific">Blastobotrys adeninivorans</name>
    <name type="common">Yeast</name>
    <name type="synonym">Arxula adeninivorans</name>
    <dbReference type="NCBI Taxonomy" id="409370"/>
    <lineage>
        <taxon>Eukaryota</taxon>
        <taxon>Fungi</taxon>
        <taxon>Dikarya</taxon>
        <taxon>Ascomycota</taxon>
        <taxon>Saccharomycotina</taxon>
        <taxon>Dipodascomycetes</taxon>
        <taxon>Dipodascales</taxon>
        <taxon>Trichomonascaceae</taxon>
        <taxon>Blastobotrys</taxon>
    </lineage>
</organism>
<dbReference type="EMBL" id="HG937694">
    <property type="protein sequence ID" value="CDP39005.1"/>
    <property type="molecule type" value="Genomic_DNA"/>
</dbReference>
<dbReference type="PhylomeDB" id="A0A060TD22"/>
<feature type="region of interest" description="Disordered" evidence="1">
    <location>
        <begin position="1008"/>
        <end position="1033"/>
    </location>
</feature>
<evidence type="ECO:0000256" key="1">
    <source>
        <dbReference type="SAM" id="MobiDB-lite"/>
    </source>
</evidence>
<proteinExistence type="predicted"/>
<evidence type="ECO:0000313" key="2">
    <source>
        <dbReference type="EMBL" id="CDP39005.1"/>
    </source>
</evidence>
<feature type="compositionally biased region" description="Low complexity" evidence="1">
    <location>
        <begin position="847"/>
        <end position="857"/>
    </location>
</feature>
<reference evidence="2" key="1">
    <citation type="submission" date="2014-02" db="EMBL/GenBank/DDBJ databases">
        <authorList>
            <person name="Genoscope - CEA"/>
        </authorList>
    </citation>
    <scope>NUCLEOTIDE SEQUENCE</scope>
    <source>
        <strain evidence="2">LS3</strain>
    </source>
</reference>
<feature type="region of interest" description="Disordered" evidence="1">
    <location>
        <begin position="1047"/>
        <end position="1082"/>
    </location>
</feature>
<accession>A0A060TD22</accession>
<feature type="region of interest" description="Disordered" evidence="1">
    <location>
        <begin position="1291"/>
        <end position="1339"/>
    </location>
</feature>
<feature type="region of interest" description="Disordered" evidence="1">
    <location>
        <begin position="825"/>
        <end position="857"/>
    </location>
</feature>
<feature type="compositionally biased region" description="Polar residues" evidence="1">
    <location>
        <begin position="1183"/>
        <end position="1192"/>
    </location>
</feature>
<reference evidence="2" key="2">
    <citation type="submission" date="2014-06" db="EMBL/GenBank/DDBJ databases">
        <title>The complete genome of Blastobotrys (Arxula) adeninivorans LS3 - a yeast of biotechnological interest.</title>
        <authorList>
            <person name="Kunze G."/>
            <person name="Gaillardin C."/>
            <person name="Czernicka M."/>
            <person name="Durrens P."/>
            <person name="Martin T."/>
            <person name="Boer E."/>
            <person name="Gabaldon T."/>
            <person name="Cruz J."/>
            <person name="Talla E."/>
            <person name="Marck C."/>
            <person name="Goffeau A."/>
            <person name="Barbe V."/>
            <person name="Baret P."/>
            <person name="Baronian K."/>
            <person name="Beier S."/>
            <person name="Bleykasten C."/>
            <person name="Bode R."/>
            <person name="Casaregola S."/>
            <person name="Despons L."/>
            <person name="Fairhead C."/>
            <person name="Giersberg M."/>
            <person name="Gierski P."/>
            <person name="Hahnel U."/>
            <person name="Hartmann A."/>
            <person name="Jankowska D."/>
            <person name="Jubin C."/>
            <person name="Jung P."/>
            <person name="Lafontaine I."/>
            <person name="Leh-Louis V."/>
            <person name="Lemaire M."/>
            <person name="Marcet-Houben M."/>
            <person name="Mascher M."/>
            <person name="Morel G."/>
            <person name="Richard G.-F."/>
            <person name="Riechen J."/>
            <person name="Sacerdot C."/>
            <person name="Sarkar A."/>
            <person name="Savel G."/>
            <person name="Schacherer J."/>
            <person name="Sherman D."/>
            <person name="Straub M.-L."/>
            <person name="Stein N."/>
            <person name="Thierry A."/>
            <person name="Trautwein-Schult A."/>
            <person name="Westhof E."/>
            <person name="Worch S."/>
            <person name="Dujon B."/>
            <person name="Souciet J.-L."/>
            <person name="Wincker P."/>
            <person name="Scholz U."/>
            <person name="Neuveglise N."/>
        </authorList>
    </citation>
    <scope>NUCLEOTIDE SEQUENCE</scope>
    <source>
        <strain evidence="2">LS3</strain>
    </source>
</reference>
<name>A0A060TD22_BLAAD</name>
<feature type="region of interest" description="Disordered" evidence="1">
    <location>
        <begin position="1181"/>
        <end position="1241"/>
    </location>
</feature>
<dbReference type="PANTHER" id="PTHR42064">
    <property type="entry name" value="YALI0F28677P"/>
    <property type="match status" value="1"/>
</dbReference>
<feature type="region of interest" description="Disordered" evidence="1">
    <location>
        <begin position="262"/>
        <end position="299"/>
    </location>
</feature>
<feature type="compositionally biased region" description="Low complexity" evidence="1">
    <location>
        <begin position="265"/>
        <end position="281"/>
    </location>
</feature>
<feature type="compositionally biased region" description="Polar residues" evidence="1">
    <location>
        <begin position="1208"/>
        <end position="1237"/>
    </location>
</feature>
<feature type="compositionally biased region" description="Polar residues" evidence="1">
    <location>
        <begin position="1305"/>
        <end position="1327"/>
    </location>
</feature>
<sequence length="1584" mass="173781">MDRLTPPDLSSDSPDDSVQRCCSIDDLISTTIAFKTAQTAAKSAAHTAVDTAIHHTIAHRLHVCLTHVYQSLTTKSRVDSVKFASLVQVAVDLTAQLSSPPPSSSQWPSPFASSLRAGHRNLLNSFLTLIKSSPSFVASALLSMGASDAVAFASRPSDPVEDLGSLGRSQPLDILFHGMFPPGTPRLQVLEYFSSICAVLIDNRWAEKVVFSICDLVMSFCGTSTDSAHNHGEALELILSDIIQTGGFATMPSADQLFKLNTRRSPSTSSSAPTSEVPSPELSHATLSHGGSGASVNAQPNPTLDGQFNRFVETSSYSILKYLSSYSASQSIPHAFLVFVRLILAKVSQKTFRHALYLLVVKYFVRRYLCRAITFPENLGLLKSTFINDLQRQRILTPVFNTLSKAVEDAFNSPTAGDGATRQIIDSIFDAFSQPPPESTPSAFELDAKFGPMANYTETEYYSPGQLMVLCPADVVCLYSALFPVYSRGQKSVNLSNFSFSYPERKSPTLPGGSFDESAGALGEDDSDSNLCSPISGPEEDYEWSLEAIRKDMEPVIDELVRLFPYLQFRVGGHHHQMYSLRPAKLQYLKLPQPYSEQWQAFRVNDLGEIDDIGPDFILDQARAKKGTLLAQQHQPSNPYLSGNPFDDDSQSVTSISTSIPIAPTNRALVNVIKRAVDKVIMSSWSDLTRTTSIYTLLSDALERSMACHHFLDAKEYSNALSALKKLLPSSSSTASFAQLSSSVNSHILNALASEKQAELAKVNYQIEAAEALSRPYQFHLATAKTQCQRANKHLLDFRVKVWYASEIRPSPLWNRAREVAKSLSLGSEGQKEITSKGDVGPDEKGNPGSLRRNRSSSSLPVFSFKRFTSAPSKRDYYNRRHSLINTLVPVSDDMFANKEYAGENKLSDKEADATRKWLRGQNIQNFCTGEERIHRFCCEVDDLVKRIMGDTLTTRRNRGHSALSSSPLFKFDLWKMIIEVEGADRMSTSSLHRSSIVESDLDFARDNVGGTARDIPRASSVRAGGGRHNKSSSNLLDMFTSLDLSGSRRGSPVDASPCDSGFESNGTQNHKRGSSSSDKSIFHRRNHSLNEIRTKSPAEGPGDLFACSEENLVNIDERRTELDQLILDLRMKVTGMICTDIGLAFWFDGSETDKWITSDLVVKAVERTNEQRKSMKNAIHRNASNQASSFKLSDPPAPGSRRHSRKPSQSSSIYRRTATEDQLGNTNTKSRDSISGASFDITGANNTDGFDYNEAYREVLHHLSVSPSPLEKLHILHSLVMLVVASLSSGHTAGNSGPGGAPLSTPNSMSYSRSNMASISSETTPIVRSPYKTTTGATNANAGTRVGLITGGRNTTSLSEAIATVEARRCSSGVAHGGNPFFRGIGGDPNTDSIAEELRRVFSSPNISSPTLFRDLQFIAAFVPSEVLDLTDYGKAFWDVSLAALSTKDETIGVVVETAAEIFQYQSGMIATDMDHSFLSQWTLKDCAGLWSIAAKEGDTVGQRELAIMHMSHPEITPLCLMPFYKLSETFDASMLEDSRLMGDMDKCDPVRMGIVHHWMTMASSHGDNIATEYLMQQKHGYI</sequence>
<feature type="compositionally biased region" description="Polar residues" evidence="1">
    <location>
        <begin position="1063"/>
        <end position="1080"/>
    </location>
</feature>
<protein>
    <submittedName>
        <fullName evidence="2">ARAD1D47564p</fullName>
    </submittedName>
</protein>